<evidence type="ECO:0000256" key="3">
    <source>
        <dbReference type="ARBA" id="ARBA00022692"/>
    </source>
</evidence>
<dbReference type="GO" id="GO:0005886">
    <property type="term" value="C:plasma membrane"/>
    <property type="evidence" value="ECO:0007669"/>
    <property type="project" value="UniProtKB-SubCell"/>
</dbReference>
<evidence type="ECO:0000256" key="2">
    <source>
        <dbReference type="ARBA" id="ARBA00022475"/>
    </source>
</evidence>
<feature type="domain" description="SSD" evidence="7">
    <location>
        <begin position="279"/>
        <end position="397"/>
    </location>
</feature>
<feature type="transmembrane region" description="Helical" evidence="6">
    <location>
        <begin position="689"/>
        <end position="712"/>
    </location>
</feature>
<reference evidence="9" key="1">
    <citation type="submission" date="2018-09" db="EMBL/GenBank/DDBJ databases">
        <authorList>
            <person name="Zhu H."/>
        </authorList>
    </citation>
    <scope>NUCLEOTIDE SEQUENCE [LARGE SCALE GENOMIC DNA]</scope>
    <source>
        <strain evidence="9">K1S02-23</strain>
    </source>
</reference>
<dbReference type="PANTHER" id="PTHR33406">
    <property type="entry name" value="MEMBRANE PROTEIN MJ1562-RELATED"/>
    <property type="match status" value="1"/>
</dbReference>
<dbReference type="EMBL" id="QYUQ01000002">
    <property type="protein sequence ID" value="RJG01836.1"/>
    <property type="molecule type" value="Genomic_DNA"/>
</dbReference>
<evidence type="ECO:0000256" key="6">
    <source>
        <dbReference type="SAM" id="Phobius"/>
    </source>
</evidence>
<dbReference type="Pfam" id="PF03176">
    <property type="entry name" value="MMPL"/>
    <property type="match status" value="2"/>
</dbReference>
<evidence type="ECO:0000313" key="8">
    <source>
        <dbReference type="EMBL" id="RJG01836.1"/>
    </source>
</evidence>
<keyword evidence="2" id="KW-1003">Cell membrane</keyword>
<evidence type="ECO:0000256" key="1">
    <source>
        <dbReference type="ARBA" id="ARBA00004651"/>
    </source>
</evidence>
<name>A0A3A3GHU0_9BURK</name>
<keyword evidence="3 6" id="KW-0812">Transmembrane</keyword>
<dbReference type="Gene3D" id="1.20.1640.10">
    <property type="entry name" value="Multidrug efflux transporter AcrB transmembrane domain"/>
    <property type="match status" value="2"/>
</dbReference>
<feature type="transmembrane region" description="Helical" evidence="6">
    <location>
        <begin position="759"/>
        <end position="786"/>
    </location>
</feature>
<evidence type="ECO:0000256" key="5">
    <source>
        <dbReference type="ARBA" id="ARBA00023136"/>
    </source>
</evidence>
<gene>
    <name evidence="8" type="ORF">D3878_09790</name>
</gene>
<dbReference type="PROSITE" id="PS50156">
    <property type="entry name" value="SSD"/>
    <property type="match status" value="1"/>
</dbReference>
<evidence type="ECO:0000259" key="7">
    <source>
        <dbReference type="PROSITE" id="PS50156"/>
    </source>
</evidence>
<feature type="transmembrane region" description="Helical" evidence="6">
    <location>
        <begin position="431"/>
        <end position="452"/>
    </location>
</feature>
<feature type="transmembrane region" description="Helical" evidence="6">
    <location>
        <begin position="298"/>
        <end position="316"/>
    </location>
</feature>
<dbReference type="RefSeq" id="WP_119785298.1">
    <property type="nucleotide sequence ID" value="NZ_QYUQ01000002.1"/>
</dbReference>
<comment type="caution">
    <text evidence="8">The sequence shown here is derived from an EMBL/GenBank/DDBJ whole genome shotgun (WGS) entry which is preliminary data.</text>
</comment>
<feature type="transmembrane region" description="Helical" evidence="6">
    <location>
        <begin position="636"/>
        <end position="652"/>
    </location>
</feature>
<dbReference type="PANTHER" id="PTHR33406:SF10">
    <property type="entry name" value="SSD DOMAIN-CONTAINING PROTEIN"/>
    <property type="match status" value="1"/>
</dbReference>
<feature type="transmembrane region" description="Helical" evidence="6">
    <location>
        <begin position="372"/>
        <end position="395"/>
    </location>
</feature>
<keyword evidence="9" id="KW-1185">Reference proteome</keyword>
<sequence>MALTTSHSDAMPIMASVGDFDKRSGNLIERLVFNNRVLLVVVCFIVTVMLGLFATRLQVSASFEDMMPQSQEFVRNYKAHAASLGGLGNSVRIVVTNTSGDIYDPKYLETLKQINDKVFLLQGVDRSFMKSLWMPVVRWTEIVAEGYQGGPVMPDGFTGSPENVQQLRNNVVRSGIVGSLVSTDHHSSMLFVPLIEKDPVTGKAIDYKAFRDQLEALRSFEKDGVEIHVIGFAKLVGDLIHGLSEVLTYFLYAAVIAVLIILAYTRCWRSTLLVTGCSLVAVVWQMGLMQIFGFSLDPYSILVPFLIFAIGVSHGAQKMNGIMQDIGRGTHKYVAARYTFRRLFLAGLTALLADAVGFAVLALIDIPVIRGLAFAASVGVAVLIFTNLILIPVALSFTGVSKGGAEYSIRSLQGVHPVVNWLSRFCEKRRALGVISVTLLLAVAGVLVSLQLKIGDLDPGAPELRPDSVYNQDNAYITKHYLLSSDQFAVIVSTPPNGLVTYEAMLEMDRLEQILRDLPGVQTTASVASLARRYTSAGFEGSPKWETINRDPFVVQDAMSIVNNSSPELFNDSRSVAPIIVYLTDHKATTLTRVVKAVEDFASKHNTAERKFLLAAGNSGIEAATNIAVERANRTMLLYVYAAVVLLCFITFRSWRAVVVAVVPLVVTTILCEALMVMLGIGIKVATLPVTALGVGIGVDYSLYLLTTHLVFQRQGSSVRDAYISALTSTGKVVALIGVTLSAAVITWAGSPIKFQADMGILLAFMFLLNMVGALILVPSLAAFLLPSKAVLETAKKGVRPEDAVTRNLPDMRHRA</sequence>
<feature type="transmembrane region" description="Helical" evidence="6">
    <location>
        <begin position="343"/>
        <end position="366"/>
    </location>
</feature>
<dbReference type="OrthoDB" id="9176717at2"/>
<feature type="transmembrane region" description="Helical" evidence="6">
    <location>
        <begin position="37"/>
        <end position="57"/>
    </location>
</feature>
<protein>
    <submittedName>
        <fullName evidence="8">RND family transporter</fullName>
    </submittedName>
</protein>
<evidence type="ECO:0000313" key="9">
    <source>
        <dbReference type="Proteomes" id="UP000266327"/>
    </source>
</evidence>
<dbReference type="InterPro" id="IPR004869">
    <property type="entry name" value="MMPL_dom"/>
</dbReference>
<feature type="transmembrane region" description="Helical" evidence="6">
    <location>
        <begin position="272"/>
        <end position="292"/>
    </location>
</feature>
<dbReference type="AlphaFoldDB" id="A0A3A3GHU0"/>
<organism evidence="8 9">
    <name type="scientific">Noviherbaspirillum sedimenti</name>
    <dbReference type="NCBI Taxonomy" id="2320865"/>
    <lineage>
        <taxon>Bacteria</taxon>
        <taxon>Pseudomonadati</taxon>
        <taxon>Pseudomonadota</taxon>
        <taxon>Betaproteobacteria</taxon>
        <taxon>Burkholderiales</taxon>
        <taxon>Oxalobacteraceae</taxon>
        <taxon>Noviherbaspirillum</taxon>
    </lineage>
</organism>
<dbReference type="Proteomes" id="UP000266327">
    <property type="component" value="Unassembled WGS sequence"/>
</dbReference>
<dbReference type="InterPro" id="IPR050545">
    <property type="entry name" value="Mycobact_MmpL"/>
</dbReference>
<keyword evidence="5 6" id="KW-0472">Membrane</keyword>
<evidence type="ECO:0000256" key="4">
    <source>
        <dbReference type="ARBA" id="ARBA00022989"/>
    </source>
</evidence>
<dbReference type="SUPFAM" id="SSF82866">
    <property type="entry name" value="Multidrug efflux transporter AcrB transmembrane domain"/>
    <property type="match status" value="2"/>
</dbReference>
<dbReference type="InterPro" id="IPR000731">
    <property type="entry name" value="SSD"/>
</dbReference>
<accession>A0A3A3GHU0</accession>
<comment type="subcellular location">
    <subcellularLocation>
        <location evidence="1">Cell membrane</location>
        <topology evidence="1">Multi-pass membrane protein</topology>
    </subcellularLocation>
</comment>
<feature type="transmembrane region" description="Helical" evidence="6">
    <location>
        <begin position="659"/>
        <end position="683"/>
    </location>
</feature>
<keyword evidence="4 6" id="KW-1133">Transmembrane helix</keyword>
<proteinExistence type="predicted"/>
<feature type="transmembrane region" description="Helical" evidence="6">
    <location>
        <begin position="733"/>
        <end position="753"/>
    </location>
</feature>
<feature type="transmembrane region" description="Helical" evidence="6">
    <location>
        <begin position="246"/>
        <end position="265"/>
    </location>
</feature>